<dbReference type="InterPro" id="IPR003856">
    <property type="entry name" value="LPS_length_determ_N"/>
</dbReference>
<comment type="similarity">
    <text evidence="3">Belongs to the etk/wzc family.</text>
</comment>
<dbReference type="GO" id="GO:0005524">
    <property type="term" value="F:ATP binding"/>
    <property type="evidence" value="ECO:0007669"/>
    <property type="project" value="UniProtKB-KW"/>
</dbReference>
<evidence type="ECO:0000256" key="6">
    <source>
        <dbReference type="ARBA" id="ARBA00022519"/>
    </source>
</evidence>
<evidence type="ECO:0000313" key="21">
    <source>
        <dbReference type="Proteomes" id="UP000284660"/>
    </source>
</evidence>
<name>A0A3R5YBC3_PARDI</name>
<evidence type="ECO:0000256" key="4">
    <source>
        <dbReference type="ARBA" id="ARBA00011903"/>
    </source>
</evidence>
<dbReference type="Pfam" id="PF13807">
    <property type="entry name" value="GNVR"/>
    <property type="match status" value="1"/>
</dbReference>
<dbReference type="SUPFAM" id="SSF52540">
    <property type="entry name" value="P-loop containing nucleoside triphosphate hydrolases"/>
    <property type="match status" value="1"/>
</dbReference>
<dbReference type="RefSeq" id="WP_122114944.1">
    <property type="nucleotide sequence ID" value="NZ_CP103148.1"/>
</dbReference>
<keyword evidence="14" id="KW-0829">Tyrosine-protein kinase</keyword>
<evidence type="ECO:0000256" key="11">
    <source>
        <dbReference type="ARBA" id="ARBA00022840"/>
    </source>
</evidence>
<protein>
    <recommendedName>
        <fullName evidence="4">non-specific protein-tyrosine kinase</fullName>
        <ecNumber evidence="4">2.7.10.2</ecNumber>
    </recommendedName>
</protein>
<evidence type="ECO:0000256" key="9">
    <source>
        <dbReference type="ARBA" id="ARBA00022741"/>
    </source>
</evidence>
<evidence type="ECO:0000256" key="3">
    <source>
        <dbReference type="ARBA" id="ARBA00008883"/>
    </source>
</evidence>
<dbReference type="InterPro" id="IPR025669">
    <property type="entry name" value="AAA_dom"/>
</dbReference>
<comment type="subcellular location">
    <subcellularLocation>
        <location evidence="1">Cell inner membrane</location>
        <topology evidence="1">Multi-pass membrane protein</topology>
    </subcellularLocation>
</comment>
<evidence type="ECO:0000256" key="15">
    <source>
        <dbReference type="ARBA" id="ARBA00051245"/>
    </source>
</evidence>
<feature type="domain" description="AAA" evidence="18">
    <location>
        <begin position="604"/>
        <end position="736"/>
    </location>
</feature>
<keyword evidence="11" id="KW-0067">ATP-binding</keyword>
<dbReference type="PANTHER" id="PTHR32309">
    <property type="entry name" value="TYROSINE-PROTEIN KINASE"/>
    <property type="match status" value="1"/>
</dbReference>
<dbReference type="Gene3D" id="3.40.50.300">
    <property type="entry name" value="P-loop containing nucleotide triphosphate hydrolases"/>
    <property type="match status" value="1"/>
</dbReference>
<keyword evidence="6" id="KW-0997">Cell inner membrane</keyword>
<evidence type="ECO:0000259" key="18">
    <source>
        <dbReference type="Pfam" id="PF13614"/>
    </source>
</evidence>
<dbReference type="Proteomes" id="UP000284660">
    <property type="component" value="Unassembled WGS sequence"/>
</dbReference>
<sequence>MVDDGINTSNNNNNNNNPEGEDREINLYAVFFKYMVYWPWFVASVLACCIGMYVFLRYQTPVYNVTSSVLIKEDEKKGANAASGLAAIQDLGMLSMTSNFDNEVEILRSRTLIKKVVNDMGLYIDMEESNALGFNPPLYKNSPVNVFITPEEADRLVAPVELRMRYTKEGQLTVRAEYKIDKEGDEETMEQGFDRLPAILPTPVGVFSFTCMDSIPELEGGEIELVAHVHTPTSTAEAYGKDLSVTPSSKTTTIAKVSLKNTVRQRGVDFINRLVSFYNQDANDEKNEVAQKTAEFIEERIGIINGELGTTESELAAFKQRSGLTNLTSDAQMALQESSRYEQQRTENATQINLVQYLRNYIDDPANMDEVIPANVGLRDQNLTSVIDQYNTMIIERKRLLRTSSDSNPAIINMNAGIEAMRRNVKTTVNSVLKGLQIAKADIDRQASKFESRISDAPRQEKEFMTISRQQEIKATLYIMLLQKREENAITLAATANNGRIIEEPLADERPVAPKRMVFMLAALILGLAIPVGIVYLHDLLKYKIENREDVEAITGVAILAELPLVKKTGEGSIVVRENKNDLMEEMFRGLRTNLLFMLGKDERVILFSSTQPGEGKSFVAGNLAVSLAYLGKRVVVVGMDIRKPGLNKVFNISRKMEGITNYLSDPDHVELFDMVQRSDISPNLDILPGGPIPPNPTELVARDVLEKAIARLKERYDYVILDTAPIGMVTDTAIIGRVADMCVYVCRADVTPKAGFSYINVLRRERKFPKLATVINGLDMTKRKNSYGYGYGKKYGYGKGYGYGYGYGYGFEAGDKKK</sequence>
<keyword evidence="12 16" id="KW-1133">Transmembrane helix</keyword>
<dbReference type="InterPro" id="IPR032807">
    <property type="entry name" value="GNVR"/>
</dbReference>
<evidence type="ECO:0000256" key="5">
    <source>
        <dbReference type="ARBA" id="ARBA00022475"/>
    </source>
</evidence>
<keyword evidence="7" id="KW-0808">Transferase</keyword>
<evidence type="ECO:0000259" key="19">
    <source>
        <dbReference type="Pfam" id="PF13807"/>
    </source>
</evidence>
<dbReference type="CDD" id="cd05387">
    <property type="entry name" value="BY-kinase"/>
    <property type="match status" value="1"/>
</dbReference>
<dbReference type="AlphaFoldDB" id="A0A3R5YBC3"/>
<dbReference type="NCBIfam" id="TIGR01007">
    <property type="entry name" value="eps_fam"/>
    <property type="match status" value="1"/>
</dbReference>
<evidence type="ECO:0000256" key="13">
    <source>
        <dbReference type="ARBA" id="ARBA00023136"/>
    </source>
</evidence>
<keyword evidence="10 20" id="KW-0418">Kinase</keyword>
<dbReference type="EMBL" id="QSJN01000018">
    <property type="protein sequence ID" value="RHD71276.1"/>
    <property type="molecule type" value="Genomic_DNA"/>
</dbReference>
<dbReference type="PANTHER" id="PTHR32309:SF13">
    <property type="entry name" value="FERRIC ENTEROBACTIN TRANSPORT PROTEIN FEPE"/>
    <property type="match status" value="1"/>
</dbReference>
<dbReference type="FunFam" id="3.40.50.300:FF:000527">
    <property type="entry name" value="Tyrosine-protein kinase etk"/>
    <property type="match status" value="1"/>
</dbReference>
<dbReference type="GO" id="GO:0004715">
    <property type="term" value="F:non-membrane spanning protein tyrosine kinase activity"/>
    <property type="evidence" value="ECO:0007669"/>
    <property type="project" value="UniProtKB-EC"/>
</dbReference>
<evidence type="ECO:0000256" key="16">
    <source>
        <dbReference type="SAM" id="Phobius"/>
    </source>
</evidence>
<proteinExistence type="inferred from homology"/>
<evidence type="ECO:0000256" key="7">
    <source>
        <dbReference type="ARBA" id="ARBA00022679"/>
    </source>
</evidence>
<dbReference type="InterPro" id="IPR027417">
    <property type="entry name" value="P-loop_NTPase"/>
</dbReference>
<evidence type="ECO:0000259" key="17">
    <source>
        <dbReference type="Pfam" id="PF02706"/>
    </source>
</evidence>
<comment type="similarity">
    <text evidence="2">Belongs to the CpsD/CapB family.</text>
</comment>
<reference evidence="20 21" key="1">
    <citation type="submission" date="2018-08" db="EMBL/GenBank/DDBJ databases">
        <title>A genome reference for cultivated species of the human gut microbiota.</title>
        <authorList>
            <person name="Zou Y."/>
            <person name="Xue W."/>
            <person name="Luo G."/>
        </authorList>
    </citation>
    <scope>NUCLEOTIDE SEQUENCE [LARGE SCALE GENOMIC DNA]</scope>
    <source>
        <strain evidence="20 21">AM30-4</strain>
    </source>
</reference>
<dbReference type="GO" id="GO:0005886">
    <property type="term" value="C:plasma membrane"/>
    <property type="evidence" value="ECO:0007669"/>
    <property type="project" value="UniProtKB-SubCell"/>
</dbReference>
<evidence type="ECO:0000256" key="2">
    <source>
        <dbReference type="ARBA" id="ARBA00007316"/>
    </source>
</evidence>
<keyword evidence="8 16" id="KW-0812">Transmembrane</keyword>
<dbReference type="GO" id="GO:0042802">
    <property type="term" value="F:identical protein binding"/>
    <property type="evidence" value="ECO:0007669"/>
    <property type="project" value="UniProtKB-ARBA"/>
</dbReference>
<evidence type="ECO:0000256" key="8">
    <source>
        <dbReference type="ARBA" id="ARBA00022692"/>
    </source>
</evidence>
<evidence type="ECO:0000256" key="12">
    <source>
        <dbReference type="ARBA" id="ARBA00022989"/>
    </source>
</evidence>
<comment type="catalytic activity">
    <reaction evidence="15">
        <text>L-tyrosyl-[protein] + ATP = O-phospho-L-tyrosyl-[protein] + ADP + H(+)</text>
        <dbReference type="Rhea" id="RHEA:10596"/>
        <dbReference type="Rhea" id="RHEA-COMP:10136"/>
        <dbReference type="Rhea" id="RHEA-COMP:20101"/>
        <dbReference type="ChEBI" id="CHEBI:15378"/>
        <dbReference type="ChEBI" id="CHEBI:30616"/>
        <dbReference type="ChEBI" id="CHEBI:46858"/>
        <dbReference type="ChEBI" id="CHEBI:61978"/>
        <dbReference type="ChEBI" id="CHEBI:456216"/>
        <dbReference type="EC" id="2.7.10.2"/>
    </reaction>
</comment>
<keyword evidence="13 16" id="KW-0472">Membrane</keyword>
<feature type="transmembrane region" description="Helical" evidence="16">
    <location>
        <begin position="518"/>
        <end position="538"/>
    </location>
</feature>
<evidence type="ECO:0000256" key="14">
    <source>
        <dbReference type="ARBA" id="ARBA00023137"/>
    </source>
</evidence>
<comment type="caution">
    <text evidence="20">The sequence shown here is derived from an EMBL/GenBank/DDBJ whole genome shotgun (WGS) entry which is preliminary data.</text>
</comment>
<evidence type="ECO:0000256" key="1">
    <source>
        <dbReference type="ARBA" id="ARBA00004429"/>
    </source>
</evidence>
<evidence type="ECO:0000313" key="20">
    <source>
        <dbReference type="EMBL" id="RHD71276.1"/>
    </source>
</evidence>
<keyword evidence="5" id="KW-1003">Cell membrane</keyword>
<keyword evidence="9" id="KW-0547">Nucleotide-binding</keyword>
<dbReference type="InterPro" id="IPR005702">
    <property type="entry name" value="Wzc-like_C"/>
</dbReference>
<evidence type="ECO:0000256" key="10">
    <source>
        <dbReference type="ARBA" id="ARBA00022777"/>
    </source>
</evidence>
<gene>
    <name evidence="20" type="ORF">DW782_19490</name>
</gene>
<dbReference type="EC" id="2.7.10.2" evidence="4"/>
<dbReference type="InterPro" id="IPR050445">
    <property type="entry name" value="Bact_polysacc_biosynth/exp"/>
</dbReference>
<dbReference type="Pfam" id="PF02706">
    <property type="entry name" value="Wzz"/>
    <property type="match status" value="1"/>
</dbReference>
<accession>A0A3R5YBC3</accession>
<feature type="domain" description="Tyrosine-protein kinase G-rich" evidence="19">
    <location>
        <begin position="461"/>
        <end position="537"/>
    </location>
</feature>
<feature type="transmembrane region" description="Helical" evidence="16">
    <location>
        <begin position="37"/>
        <end position="56"/>
    </location>
</feature>
<feature type="domain" description="Polysaccharide chain length determinant N-terminal" evidence="17">
    <location>
        <begin position="24"/>
        <end position="119"/>
    </location>
</feature>
<dbReference type="Pfam" id="PF13614">
    <property type="entry name" value="AAA_31"/>
    <property type="match status" value="1"/>
</dbReference>
<organism evidence="20 21">
    <name type="scientific">Parabacteroides distasonis</name>
    <dbReference type="NCBI Taxonomy" id="823"/>
    <lineage>
        <taxon>Bacteria</taxon>
        <taxon>Pseudomonadati</taxon>
        <taxon>Bacteroidota</taxon>
        <taxon>Bacteroidia</taxon>
        <taxon>Bacteroidales</taxon>
        <taxon>Tannerellaceae</taxon>
        <taxon>Parabacteroides</taxon>
    </lineage>
</organism>